<evidence type="ECO:0000256" key="4">
    <source>
        <dbReference type="ARBA" id="ARBA00011927"/>
    </source>
</evidence>
<dbReference type="InterPro" id="IPR004551">
    <property type="entry name" value="Dphthn_synthase"/>
</dbReference>
<dbReference type="EMBL" id="PGCI01000340">
    <property type="protein sequence ID" value="PLW29153.1"/>
    <property type="molecule type" value="Genomic_DNA"/>
</dbReference>
<feature type="binding site" evidence="11">
    <location>
        <position position="85"/>
    </location>
    <ligand>
        <name>S-adenosyl-L-methionine</name>
        <dbReference type="ChEBI" id="CHEBI:59789"/>
    </ligand>
</feature>
<comment type="similarity">
    <text evidence="9">In the N-terminal section; belongs to the precorrin methyltransferase family.</text>
</comment>
<keyword evidence="6" id="KW-0489">Methyltransferase</keyword>
<dbReference type="CDD" id="cd11647">
    <property type="entry name" value="DHP5_DphB"/>
    <property type="match status" value="1"/>
</dbReference>
<dbReference type="UniPathway" id="UPA00559"/>
<dbReference type="Proteomes" id="UP000235392">
    <property type="component" value="Unassembled WGS sequence"/>
</dbReference>
<evidence type="ECO:0000313" key="14">
    <source>
        <dbReference type="EMBL" id="PLW10143.1"/>
    </source>
</evidence>
<dbReference type="GO" id="GO:0032259">
    <property type="term" value="P:methylation"/>
    <property type="evidence" value="ECO:0007669"/>
    <property type="project" value="UniProtKB-KW"/>
</dbReference>
<evidence type="ECO:0000256" key="1">
    <source>
        <dbReference type="ARBA" id="ARBA00004006"/>
    </source>
</evidence>
<evidence type="ECO:0000256" key="6">
    <source>
        <dbReference type="ARBA" id="ARBA00022603"/>
    </source>
</evidence>
<evidence type="ECO:0000256" key="5">
    <source>
        <dbReference type="ARBA" id="ARBA00022481"/>
    </source>
</evidence>
<protein>
    <recommendedName>
        <fullName evidence="4">diphthine methyl ester synthase</fullName>
        <ecNumber evidence="4">2.1.1.314</ecNumber>
    </recommendedName>
</protein>
<dbReference type="InterPro" id="IPR035996">
    <property type="entry name" value="4pyrrol_Methylase_sf"/>
</dbReference>
<keyword evidence="5" id="KW-0488">Methylation</keyword>
<feature type="region of interest" description="Disordered" evidence="12">
    <location>
        <begin position="207"/>
        <end position="226"/>
    </location>
</feature>
<dbReference type="NCBIfam" id="TIGR00522">
    <property type="entry name" value="dph5"/>
    <property type="match status" value="1"/>
</dbReference>
<organism evidence="15 17">
    <name type="scientific">Puccinia coronata f. sp. avenae</name>
    <dbReference type="NCBI Taxonomy" id="200324"/>
    <lineage>
        <taxon>Eukaryota</taxon>
        <taxon>Fungi</taxon>
        <taxon>Dikarya</taxon>
        <taxon>Basidiomycota</taxon>
        <taxon>Pucciniomycotina</taxon>
        <taxon>Pucciniomycetes</taxon>
        <taxon>Pucciniales</taxon>
        <taxon>Pucciniaceae</taxon>
        <taxon>Puccinia</taxon>
    </lineage>
</organism>
<evidence type="ECO:0000256" key="10">
    <source>
        <dbReference type="ARBA" id="ARBA00048752"/>
    </source>
</evidence>
<evidence type="ECO:0000256" key="12">
    <source>
        <dbReference type="SAM" id="MobiDB-lite"/>
    </source>
</evidence>
<dbReference type="PIRSF" id="PIRSF036432">
    <property type="entry name" value="Diphthine_synth"/>
    <property type="match status" value="1"/>
</dbReference>
<evidence type="ECO:0000256" key="11">
    <source>
        <dbReference type="PIRSR" id="PIRSR036432-1"/>
    </source>
</evidence>
<dbReference type="Gene3D" id="3.40.1010.10">
    <property type="entry name" value="Cobalt-precorrin-4 Transmethylase, Domain 1"/>
    <property type="match status" value="1"/>
</dbReference>
<comment type="function">
    <text evidence="1">S-adenosyl-L-methionine-dependent methyltransferase that catalyzes four methylations of the modified target histidine residue in translation elongation factor 2 (EF-2), to form an intermediate called diphthine methyl ester. The four successive methylation reactions represent the second step of diphthamide biosynthesis.</text>
</comment>
<dbReference type="Pfam" id="PF00590">
    <property type="entry name" value="TP_methylase"/>
    <property type="match status" value="1"/>
</dbReference>
<dbReference type="EMBL" id="PGCJ01001072">
    <property type="protein sequence ID" value="PLW10143.1"/>
    <property type="molecule type" value="Genomic_DNA"/>
</dbReference>
<dbReference type="InterPro" id="IPR014777">
    <property type="entry name" value="4pyrrole_Mease_sub1"/>
</dbReference>
<reference evidence="16 17" key="1">
    <citation type="submission" date="2017-11" db="EMBL/GenBank/DDBJ databases">
        <title>De novo assembly and phasing of dikaryotic genomes from two isolates of Puccinia coronata f. sp. avenae, the causal agent of oat crown rust.</title>
        <authorList>
            <person name="Miller M.E."/>
            <person name="Zhang Y."/>
            <person name="Omidvar V."/>
            <person name="Sperschneider J."/>
            <person name="Schwessinger B."/>
            <person name="Raley C."/>
            <person name="Palmer J.M."/>
            <person name="Garnica D."/>
            <person name="Upadhyaya N."/>
            <person name="Rathjen J."/>
            <person name="Taylor J.M."/>
            <person name="Park R.F."/>
            <person name="Dodds P.N."/>
            <person name="Hirsch C.D."/>
            <person name="Kianian S.F."/>
            <person name="Figueroa M."/>
        </authorList>
    </citation>
    <scope>NUCLEOTIDE SEQUENCE [LARGE SCALE GENOMIC DNA]</scope>
    <source>
        <strain evidence="14">12NC29</strain>
        <strain evidence="15">12SD80</strain>
    </source>
</reference>
<dbReference type="InterPro" id="IPR014776">
    <property type="entry name" value="4pyrrole_Mease_sub2"/>
</dbReference>
<feature type="binding site" evidence="11">
    <location>
        <position position="88"/>
    </location>
    <ligand>
        <name>S-adenosyl-L-methionine</name>
        <dbReference type="ChEBI" id="CHEBI:59789"/>
    </ligand>
</feature>
<keyword evidence="16" id="KW-1185">Reference proteome</keyword>
<dbReference type="FunFam" id="3.40.1010.10:FF:000004">
    <property type="entry name" value="Putative diphthine synthase"/>
    <property type="match status" value="1"/>
</dbReference>
<sequence>MFHLIGIGMSSPEDITLKGLSTIKQSKKVYLEGYTSVLIDSQLEDLQDLYGKDIILADRDFIETRADEILDEAAEGDVSLLVVGDPFGATTHADLLLRCTQKGIAYRVIHNVSILNAIGSVGINLYHFGQTVSIPFFNSSWRPTSWFRKINDNFSLGLHTLCLLDIKVKEQSDENLARGRKIYEKPRYMTITTAIEQIMSVIEELAQEDENKGGQEGEEEEEQAAEGYTNRLTNPAEILCIAACRVTSTSEKFLVGSMAELAALDAERFGPPLHSLIILGEHPSRQNLNPVEIEFLAGFAVDKQSWLRLTAASPSTTQPSAT</sequence>
<proteinExistence type="inferred from homology"/>
<dbReference type="GO" id="GO:0017183">
    <property type="term" value="P:protein histidyl modification to diphthamide"/>
    <property type="evidence" value="ECO:0007669"/>
    <property type="project" value="UniProtKB-UniPathway"/>
</dbReference>
<dbReference type="Proteomes" id="UP000235388">
    <property type="component" value="Unassembled WGS sequence"/>
</dbReference>
<feature type="domain" description="Tetrapyrrole methylase" evidence="13">
    <location>
        <begin position="1"/>
        <end position="165"/>
    </location>
</feature>
<evidence type="ECO:0000256" key="7">
    <source>
        <dbReference type="ARBA" id="ARBA00022679"/>
    </source>
</evidence>
<dbReference type="PANTHER" id="PTHR10882:SF0">
    <property type="entry name" value="DIPHTHINE METHYL ESTER SYNTHASE"/>
    <property type="match status" value="1"/>
</dbReference>
<evidence type="ECO:0000256" key="8">
    <source>
        <dbReference type="ARBA" id="ARBA00022691"/>
    </source>
</evidence>
<dbReference type="PANTHER" id="PTHR10882">
    <property type="entry name" value="DIPHTHINE SYNTHASE"/>
    <property type="match status" value="1"/>
</dbReference>
<evidence type="ECO:0000313" key="15">
    <source>
        <dbReference type="EMBL" id="PLW29153.1"/>
    </source>
</evidence>
<dbReference type="EC" id="2.1.1.314" evidence="4"/>
<comment type="pathway">
    <text evidence="2">Protein modification; peptidyl-diphthamide biosynthesis.</text>
</comment>
<evidence type="ECO:0000256" key="9">
    <source>
        <dbReference type="ARBA" id="ARBA00035662"/>
    </source>
</evidence>
<dbReference type="STRING" id="200324.A0A2N5TUI0"/>
<dbReference type="AlphaFoldDB" id="A0A2N5TUI0"/>
<evidence type="ECO:0000256" key="3">
    <source>
        <dbReference type="ARBA" id="ARBA00006729"/>
    </source>
</evidence>
<comment type="similarity">
    <text evidence="3">Belongs to the diphthine synthase family.</text>
</comment>
<dbReference type="OrthoDB" id="2516at2759"/>
<gene>
    <name evidence="14" type="ORF">PCANC_14932</name>
    <name evidence="15" type="ORF">PCASD_10928</name>
</gene>
<keyword evidence="8 11" id="KW-0949">S-adenosyl-L-methionine</keyword>
<evidence type="ECO:0000256" key="2">
    <source>
        <dbReference type="ARBA" id="ARBA00005156"/>
    </source>
</evidence>
<accession>A0A2N5TUI0</accession>
<evidence type="ECO:0000259" key="13">
    <source>
        <dbReference type="Pfam" id="PF00590"/>
    </source>
</evidence>
<evidence type="ECO:0000313" key="16">
    <source>
        <dbReference type="Proteomes" id="UP000235388"/>
    </source>
</evidence>
<evidence type="ECO:0000313" key="17">
    <source>
        <dbReference type="Proteomes" id="UP000235392"/>
    </source>
</evidence>
<dbReference type="Gene3D" id="3.30.950.10">
    <property type="entry name" value="Methyltransferase, Cobalt-precorrin-4 Transmethylase, Domain 2"/>
    <property type="match status" value="1"/>
</dbReference>
<dbReference type="SUPFAM" id="SSF53790">
    <property type="entry name" value="Tetrapyrrole methylase"/>
    <property type="match status" value="1"/>
</dbReference>
<keyword evidence="7" id="KW-0808">Transferase</keyword>
<dbReference type="InterPro" id="IPR000878">
    <property type="entry name" value="4pyrrol_Mease"/>
</dbReference>
<name>A0A2N5TUI0_9BASI</name>
<feature type="binding site" evidence="11">
    <location>
        <position position="164"/>
    </location>
    <ligand>
        <name>S-adenosyl-L-methionine</name>
        <dbReference type="ChEBI" id="CHEBI:59789"/>
    </ligand>
</feature>
<feature type="binding site" evidence="11">
    <location>
        <begin position="113"/>
        <end position="114"/>
    </location>
    <ligand>
        <name>S-adenosyl-L-methionine</name>
        <dbReference type="ChEBI" id="CHEBI:59789"/>
    </ligand>
</feature>
<comment type="caution">
    <text evidence="15">The sequence shown here is derived from an EMBL/GenBank/DDBJ whole genome shotgun (WGS) entry which is preliminary data.</text>
</comment>
<comment type="catalytic activity">
    <reaction evidence="10">
        <text>2-[(3S)-amino-3-carboxypropyl]-L-histidyl-[translation elongation factor 2] + 4 S-adenosyl-L-methionine = diphthine methyl ester-[translation elongation factor 2] + 4 S-adenosyl-L-homocysteine + 3 H(+)</text>
        <dbReference type="Rhea" id="RHEA:42652"/>
        <dbReference type="Rhea" id="RHEA-COMP:9749"/>
        <dbReference type="Rhea" id="RHEA-COMP:10173"/>
        <dbReference type="ChEBI" id="CHEBI:15378"/>
        <dbReference type="ChEBI" id="CHEBI:57856"/>
        <dbReference type="ChEBI" id="CHEBI:59789"/>
        <dbReference type="ChEBI" id="CHEBI:73995"/>
        <dbReference type="ChEBI" id="CHEBI:79005"/>
        <dbReference type="EC" id="2.1.1.314"/>
    </reaction>
</comment>
<dbReference type="GO" id="GO:0141133">
    <property type="term" value="F:diphthine methyl ester synthase activity"/>
    <property type="evidence" value="ECO:0007669"/>
    <property type="project" value="UniProtKB-EC"/>
</dbReference>